<feature type="domain" description="Styrene monooxygenase StyA putative substrate binding" evidence="2">
    <location>
        <begin position="144"/>
        <end position="253"/>
    </location>
</feature>
<gene>
    <name evidence="3" type="primary">styA</name>
    <name evidence="3" type="ORF">MHPYR_90045</name>
</gene>
<name>A0A1Y5PM03_9MYCO</name>
<accession>A0A1Y5PM03</accession>
<evidence type="ECO:0000313" key="3">
    <source>
        <dbReference type="EMBL" id="SBS79695.1"/>
    </source>
</evidence>
<dbReference type="InterPro" id="IPR054801">
    <property type="entry name" value="StyMonoxStyA"/>
</dbReference>
<protein>
    <submittedName>
        <fullName evidence="3">Styrene monooxygenase StyA</fullName>
        <ecNumber evidence="3">1.14.14.11</ecNumber>
    </submittedName>
</protein>
<dbReference type="InterPro" id="IPR041654">
    <property type="entry name" value="StyA_sbd"/>
</dbReference>
<dbReference type="Gene3D" id="6.10.250.650">
    <property type="match status" value="1"/>
</dbReference>
<dbReference type="NCBIfam" id="NF045732">
    <property type="entry name" value="StyMonoxStyA"/>
    <property type="match status" value="1"/>
</dbReference>
<dbReference type="EC" id="1.14.14.11" evidence="3"/>
<dbReference type="PRINTS" id="PR00420">
    <property type="entry name" value="RNGMNOXGNASE"/>
</dbReference>
<organism evidence="3">
    <name type="scientific">uncultured Mycobacterium sp</name>
    <dbReference type="NCBI Taxonomy" id="171292"/>
    <lineage>
        <taxon>Bacteria</taxon>
        <taxon>Bacillati</taxon>
        <taxon>Actinomycetota</taxon>
        <taxon>Actinomycetes</taxon>
        <taxon>Mycobacteriales</taxon>
        <taxon>Mycobacteriaceae</taxon>
        <taxon>Mycobacterium</taxon>
        <taxon>environmental samples</taxon>
    </lineage>
</organism>
<dbReference type="Gene3D" id="3.30.9.40">
    <property type="match status" value="2"/>
</dbReference>
<dbReference type="SUPFAM" id="SSF51905">
    <property type="entry name" value="FAD/NAD(P)-binding domain"/>
    <property type="match status" value="1"/>
</dbReference>
<evidence type="ECO:0000259" key="2">
    <source>
        <dbReference type="Pfam" id="PF17885"/>
    </source>
</evidence>
<keyword evidence="3" id="KW-0560">Oxidoreductase</keyword>
<dbReference type="Gene3D" id="3.50.50.60">
    <property type="entry name" value="FAD/NAD(P)-binding domain"/>
    <property type="match status" value="2"/>
</dbReference>
<dbReference type="AlphaFoldDB" id="A0A1Y5PM03"/>
<evidence type="ECO:0000256" key="1">
    <source>
        <dbReference type="SAM" id="MobiDB-lite"/>
    </source>
</evidence>
<sequence length="427" mass="46689">MAKRIAIVGAGTAGLHLGLYLQQNGISSTIFTDKRIEDYPGLRLLNTVAHHAVTVAREDALGVNHWPDAGYFGHYYFIGMPGNPVEFYGDLTTGPSRAIDYRIYLPTLMGDYLARGGNIEYRDVTVTNLPELSDEYDLVVIGTGKGGLGTLFARDEQSSPFTQPQRQLCVGLFKGIKRQDTKAVTFCISPGAGEMIEIPTVTFGGDASALVLENHPGSDLEQLVHTRYEENPRAFLDLLLDKLRTHYPITARRIDEDEFDVANSPLDILQGAVTPTVRHGHIKLTNGKTALLLGDAHATVDPVLGQGGNMASYGAHVVGQEIANADHFDERFFAEVDARRANRVLGATRWTNFMLGALNTLPDAFTQFLGAVSQNRGLADTFTDNFNYPEKQWDLFSNPEAVGPWIAENSSVNEESDRPFAATGAQS</sequence>
<dbReference type="Pfam" id="PF17885">
    <property type="entry name" value="Smoa_sbd"/>
    <property type="match status" value="1"/>
</dbReference>
<dbReference type="GO" id="GO:0004497">
    <property type="term" value="F:monooxygenase activity"/>
    <property type="evidence" value="ECO:0007669"/>
    <property type="project" value="UniProtKB-KW"/>
</dbReference>
<keyword evidence="3" id="KW-0503">Monooxygenase</keyword>
<proteinExistence type="predicted"/>
<dbReference type="EMBL" id="FLQS01000089">
    <property type="protein sequence ID" value="SBS79695.1"/>
    <property type="molecule type" value="Genomic_DNA"/>
</dbReference>
<feature type="region of interest" description="Disordered" evidence="1">
    <location>
        <begin position="408"/>
        <end position="427"/>
    </location>
</feature>
<dbReference type="InterPro" id="IPR036188">
    <property type="entry name" value="FAD/NAD-bd_sf"/>
</dbReference>
<reference evidence="3" key="1">
    <citation type="submission" date="2016-03" db="EMBL/GenBank/DDBJ databases">
        <authorList>
            <person name="Ploux O."/>
        </authorList>
    </citation>
    <scope>NUCLEOTIDE SEQUENCE</scope>
    <source>
        <strain evidence="3">UC10</strain>
    </source>
</reference>